<dbReference type="RefSeq" id="WP_100003604.1">
    <property type="nucleotide sequence ID" value="NZ_CP017944.1"/>
</dbReference>
<reference evidence="1 2" key="1">
    <citation type="journal article" date="2017" name="Int J Environ Stud">
        <title>Does the Miocene-Pliocene relict legume Oxytropis triphylla form nitrogen-fixing nodules with a combination of bacterial strains?</title>
        <authorList>
            <person name="Safronova V."/>
            <person name="Belimov A."/>
            <person name="Sazanova A."/>
            <person name="Kuznetsova I."/>
            <person name="Popova J."/>
            <person name="Andronov E."/>
            <person name="Verkhozina A."/>
            <person name="Tikhonovich I."/>
        </authorList>
    </citation>
    <scope>NUCLEOTIDE SEQUENCE [LARGE SCALE GENOMIC DNA]</scope>
    <source>
        <strain evidence="1 2">Tri-38</strain>
    </source>
</reference>
<dbReference type="KEGG" id="pht:BLM14_28950"/>
<keyword evidence="2" id="KW-1185">Reference proteome</keyword>
<name>A0A2N9VXP4_9HYPH</name>
<sequence>MGLKLAERVAANPSTGSATARPEDIFLAWLFWLPKNADLLEAASREIQRIDSRAIDAEGPQQLKALFMALIENLRGGRAY</sequence>
<dbReference type="OrthoDB" id="8117464at2"/>
<evidence type="ECO:0000313" key="1">
    <source>
        <dbReference type="EMBL" id="PIO44262.1"/>
    </source>
</evidence>
<protein>
    <submittedName>
        <fullName evidence="1">Uncharacterized protein</fullName>
    </submittedName>
</protein>
<proteinExistence type="predicted"/>
<gene>
    <name evidence="1" type="ORF">B5P45_13375</name>
</gene>
<organism evidence="1 2">
    <name type="scientific">Phyllobacterium zundukense</name>
    <dbReference type="NCBI Taxonomy" id="1867719"/>
    <lineage>
        <taxon>Bacteria</taxon>
        <taxon>Pseudomonadati</taxon>
        <taxon>Pseudomonadota</taxon>
        <taxon>Alphaproteobacteria</taxon>
        <taxon>Hyphomicrobiales</taxon>
        <taxon>Phyllobacteriaceae</taxon>
        <taxon>Phyllobacterium</taxon>
    </lineage>
</organism>
<accession>A0A2N9VXP4</accession>
<dbReference type="Proteomes" id="UP000232163">
    <property type="component" value="Unassembled WGS sequence"/>
</dbReference>
<dbReference type="AlphaFoldDB" id="A0A2N9VXP4"/>
<comment type="caution">
    <text evidence="1">The sequence shown here is derived from an EMBL/GenBank/DDBJ whole genome shotgun (WGS) entry which is preliminary data.</text>
</comment>
<dbReference type="EMBL" id="MZMT01000033">
    <property type="protein sequence ID" value="PIO44262.1"/>
    <property type="molecule type" value="Genomic_DNA"/>
</dbReference>
<evidence type="ECO:0000313" key="2">
    <source>
        <dbReference type="Proteomes" id="UP000232163"/>
    </source>
</evidence>